<evidence type="ECO:0000313" key="2">
    <source>
        <dbReference type="EMBL" id="MBE0361512.1"/>
    </source>
</evidence>
<reference evidence="2 3" key="1">
    <citation type="submission" date="2015-06" db="EMBL/GenBank/DDBJ databases">
        <title>Genome sequence of Pseudoalteromonas aliena.</title>
        <authorList>
            <person name="Xie B.-B."/>
            <person name="Rong J.-C."/>
            <person name="Qin Q.-L."/>
            <person name="Zhang Y.-Z."/>
        </authorList>
    </citation>
    <scope>NUCLEOTIDE SEQUENCE [LARGE SCALE GENOMIC DNA]</scope>
    <source>
        <strain evidence="2 3">SW19</strain>
    </source>
</reference>
<name>A0ABR9E4N5_9GAMM</name>
<dbReference type="PANTHER" id="PTHR14119">
    <property type="entry name" value="HYDROLASE"/>
    <property type="match status" value="1"/>
</dbReference>
<accession>A0ABR9E4N5</accession>
<dbReference type="Gene3D" id="3.40.50.850">
    <property type="entry name" value="Isochorismatase-like"/>
    <property type="match status" value="1"/>
</dbReference>
<dbReference type="SUPFAM" id="SSF52499">
    <property type="entry name" value="Isochorismatase-like hydrolases"/>
    <property type="match status" value="1"/>
</dbReference>
<dbReference type="Pfam" id="PF00857">
    <property type="entry name" value="Isochorismatase"/>
    <property type="match status" value="1"/>
</dbReference>
<gene>
    <name evidence="2" type="ORF">PALI_b0498</name>
</gene>
<dbReference type="InterPro" id="IPR036380">
    <property type="entry name" value="Isochorismatase-like_sf"/>
</dbReference>
<keyword evidence="3" id="KW-1185">Reference proteome</keyword>
<feature type="domain" description="Isochorismatase-like" evidence="1">
    <location>
        <begin position="13"/>
        <end position="161"/>
    </location>
</feature>
<protein>
    <recommendedName>
        <fullName evidence="1">Isochorismatase-like domain-containing protein</fullName>
    </recommendedName>
</protein>
<evidence type="ECO:0000259" key="1">
    <source>
        <dbReference type="Pfam" id="PF00857"/>
    </source>
</evidence>
<dbReference type="RefSeq" id="WP_193156549.1">
    <property type="nucleotide sequence ID" value="NZ_AQGU01000029.1"/>
</dbReference>
<dbReference type="InterPro" id="IPR000868">
    <property type="entry name" value="Isochorismatase-like_dom"/>
</dbReference>
<dbReference type="Proteomes" id="UP000648482">
    <property type="component" value="Unassembled WGS sequence"/>
</dbReference>
<evidence type="ECO:0000313" key="3">
    <source>
        <dbReference type="Proteomes" id="UP000648482"/>
    </source>
</evidence>
<dbReference type="PANTHER" id="PTHR14119:SF3">
    <property type="entry name" value="ISOCHORISMATASE DOMAIN-CONTAINING PROTEIN 2"/>
    <property type="match status" value="1"/>
</dbReference>
<dbReference type="EMBL" id="AQGU01000029">
    <property type="protein sequence ID" value="MBE0361512.1"/>
    <property type="molecule type" value="Genomic_DNA"/>
</dbReference>
<sequence>MSTILNVDVTQSLFLVIDLQARLAPVIENFSGVLNCALQLSHASQVHNVPTLITEQYKKGLGETHQQIKNALPKAEYTNKTFFSACEEPHFLETLQSYARSEIIVIGTEAHVCVLQTCLDLLQNGFNVIIAADAVGSRNKEHVRIALDQLRQAGAIISCAETIIFQWTKNSATPTFKEILPIVK</sequence>
<comment type="caution">
    <text evidence="2">The sequence shown here is derived from an EMBL/GenBank/DDBJ whole genome shotgun (WGS) entry which is preliminary data.</text>
</comment>
<proteinExistence type="predicted"/>
<dbReference type="InterPro" id="IPR050993">
    <property type="entry name" value="Isochorismatase_domain"/>
</dbReference>
<organism evidence="2 3">
    <name type="scientific">Pseudoalteromonas aliena SW19</name>
    <dbReference type="NCBI Taxonomy" id="1314866"/>
    <lineage>
        <taxon>Bacteria</taxon>
        <taxon>Pseudomonadati</taxon>
        <taxon>Pseudomonadota</taxon>
        <taxon>Gammaproteobacteria</taxon>
        <taxon>Alteromonadales</taxon>
        <taxon>Pseudoalteromonadaceae</taxon>
        <taxon>Pseudoalteromonas</taxon>
    </lineage>
</organism>